<dbReference type="Proteomes" id="UP001642409">
    <property type="component" value="Unassembled WGS sequence"/>
</dbReference>
<reference evidence="1" key="1">
    <citation type="submission" date="2023-06" db="EMBL/GenBank/DDBJ databases">
        <authorList>
            <person name="Kurt Z."/>
        </authorList>
    </citation>
    <scope>NUCLEOTIDE SEQUENCE</scope>
</reference>
<sequence>MSTYVPKFLLSIVKKIQCFNLCENVKVSKYEIQRFLQAREFNVLERTWSQFMTHKQLNTSHLQNKLWQASMSQLRYNQKGNSWIQSYFYTHSLMFQVFNYRWLLRARSIPRCFRLRLLTLLTHSRGLAALAAPFFWQLDDLSSNHVLLRWFHRAERLRSSYVTAACLIRQREPLQGSSANSGQSLWSLVDTWQSNILISRTQCLSSRVTIVIYLGQDTVHHLIIAHCQWVFVRLKLAWQSIHHNMDNNRFINKYRVLKQILFIYQLLTVQTREIQQPTYICKRNLQILYYLFYSSIQVSEQFVVLQSYKLQLISIQTIYTRNVRQLKFILEIFDTFTHVHLAVAKQFLNMIYILSVRKVYAYVMIQ</sequence>
<organism evidence="1">
    <name type="scientific">Hexamita inflata</name>
    <dbReference type="NCBI Taxonomy" id="28002"/>
    <lineage>
        <taxon>Eukaryota</taxon>
        <taxon>Metamonada</taxon>
        <taxon>Diplomonadida</taxon>
        <taxon>Hexamitidae</taxon>
        <taxon>Hexamitinae</taxon>
        <taxon>Hexamita</taxon>
    </lineage>
</organism>
<evidence type="ECO:0000313" key="2">
    <source>
        <dbReference type="EMBL" id="CAL6077969.1"/>
    </source>
</evidence>
<dbReference type="EMBL" id="CATOUU010000074">
    <property type="protein sequence ID" value="CAI9915453.1"/>
    <property type="molecule type" value="Genomic_DNA"/>
</dbReference>
<dbReference type="AlphaFoldDB" id="A0AA86NA57"/>
<proteinExistence type="predicted"/>
<evidence type="ECO:0000313" key="1">
    <source>
        <dbReference type="EMBL" id="CAI9915453.1"/>
    </source>
</evidence>
<reference evidence="2 3" key="2">
    <citation type="submission" date="2024-07" db="EMBL/GenBank/DDBJ databases">
        <authorList>
            <person name="Akdeniz Z."/>
        </authorList>
    </citation>
    <scope>NUCLEOTIDE SEQUENCE [LARGE SCALE GENOMIC DNA]</scope>
</reference>
<dbReference type="EMBL" id="CAXDID020000331">
    <property type="protein sequence ID" value="CAL6077969.1"/>
    <property type="molecule type" value="Genomic_DNA"/>
</dbReference>
<evidence type="ECO:0000313" key="3">
    <source>
        <dbReference type="Proteomes" id="UP001642409"/>
    </source>
</evidence>
<keyword evidence="3" id="KW-1185">Reference proteome</keyword>
<gene>
    <name evidence="1" type="ORF">HINF_LOCUS3098</name>
    <name evidence="2" type="ORF">HINF_LOCUS58679</name>
</gene>
<name>A0AA86NA57_9EUKA</name>
<accession>A0AA86NA57</accession>
<comment type="caution">
    <text evidence="1">The sequence shown here is derived from an EMBL/GenBank/DDBJ whole genome shotgun (WGS) entry which is preliminary data.</text>
</comment>
<protein>
    <submittedName>
        <fullName evidence="2">Hypothetical_protein</fullName>
    </submittedName>
</protein>